<organism evidence="2">
    <name type="scientific">uncultured Friedmanniella sp</name>
    <dbReference type="NCBI Taxonomy" id="335381"/>
    <lineage>
        <taxon>Bacteria</taxon>
        <taxon>Bacillati</taxon>
        <taxon>Actinomycetota</taxon>
        <taxon>Actinomycetes</taxon>
        <taxon>Propionibacteriales</taxon>
        <taxon>Nocardioidaceae</taxon>
        <taxon>Friedmanniella</taxon>
        <taxon>environmental samples</taxon>
    </lineage>
</organism>
<dbReference type="AlphaFoldDB" id="A0A6J4KLH1"/>
<dbReference type="Gene3D" id="2.130.10.10">
    <property type="entry name" value="YVTN repeat-like/Quinoprotein amine dehydrogenase"/>
    <property type="match status" value="1"/>
</dbReference>
<accession>A0A6J4KLH1</accession>
<gene>
    <name evidence="2" type="ORF">AVDCRST_MAG61-1572</name>
</gene>
<dbReference type="SUPFAM" id="SSF75011">
    <property type="entry name" value="3-carboxy-cis,cis-mucoante lactonizing enzyme"/>
    <property type="match status" value="1"/>
</dbReference>
<dbReference type="EMBL" id="CADCTT010000219">
    <property type="protein sequence ID" value="CAA9308932.1"/>
    <property type="molecule type" value="Genomic_DNA"/>
</dbReference>
<sequence length="321" mass="34625">MTMRSGLRLLGVALASVALTATLVAPGEAHRRHGHRADLPNRIALPPGFQPEGIARDRGPIAYLGSRTNGDIYAVDLRTGKGGVISPGLGTRFPSVGLKVGRNRIFVAGGDAGTGRVIDKRTGAILADHTFTDKPSFVNDVVLTKRRAWFTDSLQPQLYSVTRTRDAEDARVRTLTLRGDWEQGAGFGANGIAQSPDKRSLLVVQSSTGFLFRVNPRTGVARRVDLGGELLTNGDGLLVRGRTLYAVQNRLGQVAVIQLNRRGSSGTLVETLTSDDLRGRATFDIPTTAAYYRGSLFLPNARFGVENADTTADYWISRLKV</sequence>
<keyword evidence="1" id="KW-0732">Signal</keyword>
<evidence type="ECO:0000256" key="1">
    <source>
        <dbReference type="SAM" id="SignalP"/>
    </source>
</evidence>
<reference evidence="2" key="1">
    <citation type="submission" date="2020-02" db="EMBL/GenBank/DDBJ databases">
        <authorList>
            <person name="Meier V. D."/>
        </authorList>
    </citation>
    <scope>NUCLEOTIDE SEQUENCE</scope>
    <source>
        <strain evidence="2">AVDCRST_MAG61</strain>
    </source>
</reference>
<evidence type="ECO:0000313" key="2">
    <source>
        <dbReference type="EMBL" id="CAA9308932.1"/>
    </source>
</evidence>
<proteinExistence type="predicted"/>
<dbReference type="InterPro" id="IPR015943">
    <property type="entry name" value="WD40/YVTN_repeat-like_dom_sf"/>
</dbReference>
<feature type="chain" id="PRO_5038558284" description="Superoxide dismutase" evidence="1">
    <location>
        <begin position="21"/>
        <end position="321"/>
    </location>
</feature>
<protein>
    <recommendedName>
        <fullName evidence="3">Superoxide dismutase</fullName>
    </recommendedName>
</protein>
<feature type="signal peptide" evidence="1">
    <location>
        <begin position="1"/>
        <end position="20"/>
    </location>
</feature>
<evidence type="ECO:0008006" key="3">
    <source>
        <dbReference type="Google" id="ProtNLM"/>
    </source>
</evidence>
<name>A0A6J4KLH1_9ACTN</name>